<evidence type="ECO:0000256" key="1">
    <source>
        <dbReference type="SAM" id="MobiDB-lite"/>
    </source>
</evidence>
<keyword evidence="4" id="KW-1185">Reference proteome</keyword>
<gene>
    <name evidence="3" type="ORF">MTX78_23560</name>
</gene>
<name>A0ABY4D558_9BACT</name>
<keyword evidence="3" id="KW-0418">Kinase</keyword>
<organism evidence="3 4">
    <name type="scientific">Hymenobacter tibetensis</name>
    <dbReference type="NCBI Taxonomy" id="497967"/>
    <lineage>
        <taxon>Bacteria</taxon>
        <taxon>Pseudomonadati</taxon>
        <taxon>Bacteroidota</taxon>
        <taxon>Cytophagia</taxon>
        <taxon>Cytophagales</taxon>
        <taxon>Hymenobacteraceae</taxon>
        <taxon>Hymenobacter</taxon>
    </lineage>
</organism>
<keyword evidence="3" id="KW-0808">Transferase</keyword>
<protein>
    <submittedName>
        <fullName evidence="3">Protein kinase</fullName>
    </submittedName>
</protein>
<dbReference type="PROSITE" id="PS00108">
    <property type="entry name" value="PROTEIN_KINASE_ST"/>
    <property type="match status" value="1"/>
</dbReference>
<reference evidence="3 4" key="1">
    <citation type="submission" date="2022-03" db="EMBL/GenBank/DDBJ databases">
        <title>Hymenobactersp. isolated from the air.</title>
        <authorList>
            <person name="Won M."/>
            <person name="Kwon S.-W."/>
        </authorList>
    </citation>
    <scope>NUCLEOTIDE SEQUENCE [LARGE SCALE GENOMIC DNA]</scope>
    <source>
        <strain evidence="3 4">KACC 21982</strain>
        <plasmid evidence="3 4">unnamed2</plasmid>
    </source>
</reference>
<keyword evidence="3" id="KW-0614">Plasmid</keyword>
<evidence type="ECO:0000313" key="3">
    <source>
        <dbReference type="EMBL" id="UOG77416.1"/>
    </source>
</evidence>
<dbReference type="SMART" id="SM00220">
    <property type="entry name" value="S_TKc"/>
    <property type="match status" value="1"/>
</dbReference>
<dbReference type="PROSITE" id="PS50011">
    <property type="entry name" value="PROTEIN_KINASE_DOM"/>
    <property type="match status" value="1"/>
</dbReference>
<dbReference type="InterPro" id="IPR051681">
    <property type="entry name" value="Ser/Thr_Kinases-Pseudokinases"/>
</dbReference>
<feature type="compositionally biased region" description="Acidic residues" evidence="1">
    <location>
        <begin position="388"/>
        <end position="412"/>
    </location>
</feature>
<feature type="region of interest" description="Disordered" evidence="1">
    <location>
        <begin position="385"/>
        <end position="429"/>
    </location>
</feature>
<dbReference type="PANTHER" id="PTHR44329">
    <property type="entry name" value="SERINE/THREONINE-PROTEIN KINASE TNNI3K-RELATED"/>
    <property type="match status" value="1"/>
</dbReference>
<dbReference type="SUPFAM" id="SSF56112">
    <property type="entry name" value="Protein kinase-like (PK-like)"/>
    <property type="match status" value="1"/>
</dbReference>
<dbReference type="Proteomes" id="UP000831113">
    <property type="component" value="Plasmid unnamed2"/>
</dbReference>
<dbReference type="InterPro" id="IPR011009">
    <property type="entry name" value="Kinase-like_dom_sf"/>
</dbReference>
<dbReference type="Pfam" id="PF00069">
    <property type="entry name" value="Pkinase"/>
    <property type="match status" value="1"/>
</dbReference>
<accession>A0ABY4D558</accession>
<dbReference type="Gene3D" id="1.10.510.10">
    <property type="entry name" value="Transferase(Phosphotransferase) domain 1"/>
    <property type="match status" value="1"/>
</dbReference>
<geneLocation type="plasmid" evidence="3 4">
    <name>unnamed2</name>
</geneLocation>
<dbReference type="InterPro" id="IPR000719">
    <property type="entry name" value="Prot_kinase_dom"/>
</dbReference>
<dbReference type="InterPro" id="IPR008271">
    <property type="entry name" value="Ser/Thr_kinase_AS"/>
</dbReference>
<evidence type="ECO:0000313" key="4">
    <source>
        <dbReference type="Proteomes" id="UP000831113"/>
    </source>
</evidence>
<proteinExistence type="predicted"/>
<sequence length="525" mass="61224">MNKQFGKSQFNKGQKFGKWTLKSYLGGGGNGEVWRCVDDKSNYGAVKLLKSVNPKSYARFIDEVTIIEKNRDIEGLIPIIDKYLPDDIKELMPFFVMPVADSAEENIKGKSIEEKVEAVLQICETLNRLHQRGISHRDLKPANLLFYKSRFSISDFGLVDYPDKKDISFLNEEIGAKWTIAPEMRRYSSKADGLKADIYSLAKTLWIILTENPKGFDGQYTRQSVLGLGNYFQSSYTTPIDNLLTSCTDNDPNARPNIFEFISSLEEWKLLNEDFHERNLEQWFEIQKKLFPTSFPKRVIWEDTNDIISVLKVICSFSNLNHMFFPNGGGLDLEDAKLSIEEGCIELDFQLVDIIKPKRLVFESFGYDPAWNYFRLELDELKPYSTESNDEDEIENGEQLEDGRELEDDGEPYSDKDRDHEEVSELNPGQYDRYELAANRYDYRDMGYDIPQHARNVTRWFRGSFVIFNKRSPYNLDSSTYDARHNKMSTDEFRDYIQRSVKAFKREKDNKTLWENLEIKTRSRS</sequence>
<evidence type="ECO:0000259" key="2">
    <source>
        <dbReference type="PROSITE" id="PS50011"/>
    </source>
</evidence>
<feature type="compositionally biased region" description="Basic and acidic residues" evidence="1">
    <location>
        <begin position="413"/>
        <end position="423"/>
    </location>
</feature>
<feature type="domain" description="Protein kinase" evidence="2">
    <location>
        <begin position="19"/>
        <end position="269"/>
    </location>
</feature>
<dbReference type="GO" id="GO:0016301">
    <property type="term" value="F:kinase activity"/>
    <property type="evidence" value="ECO:0007669"/>
    <property type="project" value="UniProtKB-KW"/>
</dbReference>
<dbReference type="RefSeq" id="WP_243803191.1">
    <property type="nucleotide sequence ID" value="NZ_CP094671.1"/>
</dbReference>
<dbReference type="EMBL" id="CP094671">
    <property type="protein sequence ID" value="UOG77416.1"/>
    <property type="molecule type" value="Genomic_DNA"/>
</dbReference>